<sequence length="72" mass="8435">METLVIKIRDKNAIKLIQDLELLNLIKIVKGERKVKKSKLSEMLAGSINKEEAEAYQQAVKTMREEWERNSY</sequence>
<dbReference type="EMBL" id="CP002584">
    <property type="protein sequence ID" value="ADZ81314.1"/>
    <property type="molecule type" value="Genomic_DNA"/>
</dbReference>
<dbReference type="KEGG" id="shg:Sph21_4807"/>
<evidence type="ECO:0000313" key="1">
    <source>
        <dbReference type="EMBL" id="ADZ81314.1"/>
    </source>
</evidence>
<organism evidence="1">
    <name type="scientific">Sphingobacterium sp. (strain 21)</name>
    <dbReference type="NCBI Taxonomy" id="743722"/>
    <lineage>
        <taxon>Bacteria</taxon>
        <taxon>Pseudomonadati</taxon>
        <taxon>Bacteroidota</taxon>
        <taxon>Sphingobacteriia</taxon>
        <taxon>Sphingobacteriales</taxon>
        <taxon>Sphingobacteriaceae</taxon>
        <taxon>Sphingobacterium</taxon>
    </lineage>
</organism>
<dbReference type="AlphaFoldDB" id="F4C4R5"/>
<proteinExistence type="predicted"/>
<accession>F4C4R5</accession>
<dbReference type="PATRIC" id="fig|743722.3.peg.5100"/>
<reference evidence="1" key="1">
    <citation type="submission" date="2011-03" db="EMBL/GenBank/DDBJ databases">
        <title>Complete sequence of Sphingobacterium sp. 21.</title>
        <authorList>
            <consortium name="US DOE Joint Genome Institute"/>
            <person name="Lucas S."/>
            <person name="Copeland A."/>
            <person name="Lapidus A."/>
            <person name="Cheng J.-F."/>
            <person name="Goodwin L."/>
            <person name="Pitluck S."/>
            <person name="Davenport K."/>
            <person name="Detter J.C."/>
            <person name="Han C."/>
            <person name="Tapia R."/>
            <person name="Land M."/>
            <person name="Hauser L."/>
            <person name="Kyrpides N."/>
            <person name="Ivanova N."/>
            <person name="Ovchinnikova G."/>
            <person name="Pagani I."/>
            <person name="Siebers A.K."/>
            <person name="Allgaier M."/>
            <person name="Thelen M.P."/>
            <person name="Hugenholtz P."/>
            <person name="Woyke T."/>
        </authorList>
    </citation>
    <scope>NUCLEOTIDE SEQUENCE</scope>
    <source>
        <strain evidence="1">21</strain>
    </source>
</reference>
<dbReference type="eggNOG" id="ENOG5033NDZ">
    <property type="taxonomic scope" value="Bacteria"/>
</dbReference>
<gene>
    <name evidence="1" type="ordered locus">Sph21_4807</name>
</gene>
<name>F4C4R5_SPHS2</name>
<dbReference type="HOGENOM" id="CLU_2720296_0_0_10"/>
<protein>
    <submittedName>
        <fullName evidence="1">Uncharacterized protein</fullName>
    </submittedName>
</protein>